<dbReference type="EMBL" id="CP000828">
    <property type="protein sequence ID" value="ABW27609.1"/>
    <property type="molecule type" value="Genomic_DNA"/>
</dbReference>
<sequence length="93" mass="10085">MSGPIGEIAGKGTQGAIAKVGASILEKLLEKGIEFVKDRQAGADLFLRYETKYLERYGIVKLLGMKKGLSLDQVYTGVKILDDIGIRQVESLA</sequence>
<dbReference type="HOGENOM" id="CLU_2393073_0_0_3"/>
<proteinExistence type="predicted"/>
<dbReference type="AlphaFoldDB" id="B0C6Q3"/>
<dbReference type="KEGG" id="amr:AM1_2602"/>
<dbReference type="RefSeq" id="WP_012163063.1">
    <property type="nucleotide sequence ID" value="NC_009925.1"/>
</dbReference>
<accession>B0C6Q3</accession>
<dbReference type="Proteomes" id="UP000000268">
    <property type="component" value="Chromosome"/>
</dbReference>
<evidence type="ECO:0000313" key="1">
    <source>
        <dbReference type="EMBL" id="ABW27609.1"/>
    </source>
</evidence>
<protein>
    <submittedName>
        <fullName evidence="1">Uncharacterized protein</fullName>
    </submittedName>
</protein>
<organism evidence="1 2">
    <name type="scientific">Acaryochloris marina (strain MBIC 11017)</name>
    <dbReference type="NCBI Taxonomy" id="329726"/>
    <lineage>
        <taxon>Bacteria</taxon>
        <taxon>Bacillati</taxon>
        <taxon>Cyanobacteriota</taxon>
        <taxon>Cyanophyceae</taxon>
        <taxon>Acaryochloridales</taxon>
        <taxon>Acaryochloridaceae</taxon>
        <taxon>Acaryochloris</taxon>
    </lineage>
</organism>
<gene>
    <name evidence="1" type="ordered locus">AM1_2602</name>
</gene>
<keyword evidence="2" id="KW-1185">Reference proteome</keyword>
<evidence type="ECO:0000313" key="2">
    <source>
        <dbReference type="Proteomes" id="UP000000268"/>
    </source>
</evidence>
<dbReference type="STRING" id="329726.AM1_2602"/>
<dbReference type="OrthoDB" id="448481at2"/>
<name>B0C6Q3_ACAM1</name>
<reference evidence="1 2" key="1">
    <citation type="journal article" date="2008" name="Proc. Natl. Acad. Sci. U.S.A.">
        <title>Niche adaptation and genome expansion in the chlorophyll d-producing cyanobacterium Acaryochloris marina.</title>
        <authorList>
            <person name="Swingley W.D."/>
            <person name="Chen M."/>
            <person name="Cheung P.C."/>
            <person name="Conrad A.L."/>
            <person name="Dejesa L.C."/>
            <person name="Hao J."/>
            <person name="Honchak B.M."/>
            <person name="Karbach L.E."/>
            <person name="Kurdoglu A."/>
            <person name="Lahiri S."/>
            <person name="Mastrian S.D."/>
            <person name="Miyashita H."/>
            <person name="Page L."/>
            <person name="Ramakrishna P."/>
            <person name="Satoh S."/>
            <person name="Sattley W.M."/>
            <person name="Shimada Y."/>
            <person name="Taylor H.L."/>
            <person name="Tomo T."/>
            <person name="Tsuchiya T."/>
            <person name="Wang Z.T."/>
            <person name="Raymond J."/>
            <person name="Mimuro M."/>
            <person name="Blankenship R.E."/>
            <person name="Touchman J.W."/>
        </authorList>
    </citation>
    <scope>NUCLEOTIDE SEQUENCE [LARGE SCALE GENOMIC DNA]</scope>
    <source>
        <strain evidence="2">MBIC 11017</strain>
    </source>
</reference>